<evidence type="ECO:0000256" key="1">
    <source>
        <dbReference type="ARBA" id="ARBA00004434"/>
    </source>
</evidence>
<evidence type="ECO:0000256" key="4">
    <source>
        <dbReference type="ARBA" id="ARBA00022448"/>
    </source>
</evidence>
<keyword evidence="5" id="KW-0812">Transmembrane</keyword>
<dbReference type="EMBL" id="CP017556">
    <property type="protein sequence ID" value="AOW04574.1"/>
    <property type="molecule type" value="Genomic_DNA"/>
</dbReference>
<dbReference type="Proteomes" id="UP000182444">
    <property type="component" value="Chromosome 1D"/>
</dbReference>
<dbReference type="GO" id="GO:0005743">
    <property type="term" value="C:mitochondrial inner membrane"/>
    <property type="evidence" value="ECO:0007669"/>
    <property type="project" value="UniProtKB-SubCell"/>
</dbReference>
<feature type="region of interest" description="Disordered" evidence="12">
    <location>
        <begin position="58"/>
        <end position="84"/>
    </location>
</feature>
<evidence type="ECO:0000256" key="5">
    <source>
        <dbReference type="ARBA" id="ARBA00022692"/>
    </source>
</evidence>
<feature type="compositionally biased region" description="Polar residues" evidence="12">
    <location>
        <begin position="1"/>
        <end position="21"/>
    </location>
</feature>
<evidence type="ECO:0000256" key="8">
    <source>
        <dbReference type="ARBA" id="ARBA00022989"/>
    </source>
</evidence>
<sequence length="633" mass="70496">MQIPSTRPTNKNKISRNTPFNIPSAPQIIPTFSPQCPTPKIIHQNKLHAFSPFLPPPHHLNMADETAPKSSKPTAEAAPKKTGYTNPALRAMGIRQLRLPSRNWMIFWTVVGTISGGIYYDRHERKKVRQQYKDAVAYLGERPLGGLEIPRKITVFVAPPPGDYLDHVLTHFRAYIKPILTAAALDFEVKQESRQGEIRYVVAEGIRNYRREQMGLPKVPSRLMVDEEEYNKAVAEQNAEVERLKAGREKHTNPNPTFQAFNSINNRPGAPSSPDSQPEEQMSISVAGTIAQEQLDKEITSKLEFNPESGVICVGRGAYKEYLAGLHEGWLGPLEDPRPDEDNRKVYEEFPNREKDDDDALGLVKTPVEEPTTAVQNVQSVSEHLNSHPEMVKDVSETISHSGDVTAVTDVEQTAAGPVDVVSETASTHDTPAASDNKTPKPLSEMSPSEWDPKAPLPEIKRKPVPKPYIRPEEYSEAELSEFYASGFENASTAHSTVSSNINQQPNDLNSPAGSGTAFVEQFFFSPIAVIPHRHIMGFMNTPLRIARYFNKRAVADEVGAATVVAVTGDTRPFDVKTDPDLLVSEEYDWPSKWVKKGQDNGSEWVQPVVVDQRVMEKVKVYQPKGEGESELK</sequence>
<reference evidence="13 14" key="1">
    <citation type="journal article" date="2016" name="PLoS ONE">
        <title>Sequence Assembly of Yarrowia lipolytica Strain W29/CLIB89 Shows Transposable Element Diversity.</title>
        <authorList>
            <person name="Magnan C."/>
            <person name="Yu J."/>
            <person name="Chang I."/>
            <person name="Jahn E."/>
            <person name="Kanomata Y."/>
            <person name="Wu J."/>
            <person name="Zeller M."/>
            <person name="Oakes M."/>
            <person name="Baldi P."/>
            <person name="Sandmeyer S."/>
        </authorList>
    </citation>
    <scope>NUCLEOTIDE SEQUENCE [LARGE SCALE GENOMIC DNA]</scope>
    <source>
        <strain evidence="14">CLIB89(W29)</strain>
    </source>
</reference>
<dbReference type="eggNOG" id="ENOG502QPMQ">
    <property type="taxonomic scope" value="Eukaryota"/>
</dbReference>
<evidence type="ECO:0000256" key="3">
    <source>
        <dbReference type="ARBA" id="ARBA00020796"/>
    </source>
</evidence>
<protein>
    <recommendedName>
        <fullName evidence="3">Mitochondrial import inner membrane translocase subunit TIM54</fullName>
    </recommendedName>
</protein>
<evidence type="ECO:0000256" key="7">
    <source>
        <dbReference type="ARBA" id="ARBA00022927"/>
    </source>
</evidence>
<feature type="compositionally biased region" description="Polar residues" evidence="12">
    <location>
        <begin position="253"/>
        <end position="266"/>
    </location>
</feature>
<feature type="compositionally biased region" description="Polar residues" evidence="12">
    <location>
        <begin position="273"/>
        <end position="282"/>
    </location>
</feature>
<dbReference type="VEuPathDB" id="FungiDB:YALI0_D24343g"/>
<proteinExistence type="inferred from homology"/>
<dbReference type="KEGG" id="yli:2910343"/>
<evidence type="ECO:0000256" key="6">
    <source>
        <dbReference type="ARBA" id="ARBA00022792"/>
    </source>
</evidence>
<keyword evidence="10" id="KW-0496">Mitochondrion</keyword>
<dbReference type="GeneID" id="2910343"/>
<dbReference type="Pfam" id="PF11711">
    <property type="entry name" value="Tim54"/>
    <property type="match status" value="1"/>
</dbReference>
<dbReference type="RefSeq" id="XP_503227.3">
    <property type="nucleotide sequence ID" value="XM_503227.3"/>
</dbReference>
<feature type="region of interest" description="Disordered" evidence="12">
    <location>
        <begin position="1"/>
        <end position="24"/>
    </location>
</feature>
<dbReference type="InterPro" id="IPR021056">
    <property type="entry name" value="Mt_import_IM_translocase_Tim54"/>
</dbReference>
<evidence type="ECO:0000256" key="11">
    <source>
        <dbReference type="ARBA" id="ARBA00023136"/>
    </source>
</evidence>
<keyword evidence="4" id="KW-0813">Transport</keyword>
<dbReference type="AlphaFoldDB" id="A0A1D8NG07"/>
<name>A0A1D8NG07_YARLL</name>
<comment type="similarity">
    <text evidence="2">Belongs to the TIM54 family.</text>
</comment>
<dbReference type="PANTHER" id="PTHR12358">
    <property type="entry name" value="SPHINGOSINE KINASE"/>
    <property type="match status" value="1"/>
</dbReference>
<gene>
    <name evidence="13" type="ORF">YALI1_D32070g</name>
</gene>
<feature type="compositionally biased region" description="Polar residues" evidence="12">
    <location>
        <begin position="424"/>
        <end position="437"/>
    </location>
</feature>
<keyword evidence="6" id="KW-0999">Mitochondrion inner membrane</keyword>
<evidence type="ECO:0000313" key="14">
    <source>
        <dbReference type="Proteomes" id="UP000182444"/>
    </source>
</evidence>
<dbReference type="PANTHER" id="PTHR12358:SF101">
    <property type="entry name" value="MITOCHONDRIAL IMPORT INNER MEMBRANE TRANSLOCASE SUBUNIT TIM54"/>
    <property type="match status" value="1"/>
</dbReference>
<dbReference type="VEuPathDB" id="FungiDB:YALI1_D32070g"/>
<evidence type="ECO:0000256" key="10">
    <source>
        <dbReference type="ARBA" id="ARBA00023128"/>
    </source>
</evidence>
<evidence type="ECO:0000313" key="13">
    <source>
        <dbReference type="EMBL" id="AOW04574.1"/>
    </source>
</evidence>
<keyword evidence="9" id="KW-0811">Translocation</keyword>
<evidence type="ECO:0000256" key="9">
    <source>
        <dbReference type="ARBA" id="ARBA00023010"/>
    </source>
</evidence>
<dbReference type="InterPro" id="IPR050187">
    <property type="entry name" value="Lipid_Phosphate_FormReg"/>
</dbReference>
<feature type="region of interest" description="Disordered" evidence="12">
    <location>
        <begin position="424"/>
        <end position="465"/>
    </location>
</feature>
<comment type="subcellular location">
    <subcellularLocation>
        <location evidence="1">Mitochondrion inner membrane</location>
        <topology evidence="1">Single-pass membrane protein</topology>
    </subcellularLocation>
</comment>
<accession>A0A1D8NG07</accession>
<keyword evidence="11" id="KW-0472">Membrane</keyword>
<keyword evidence="7" id="KW-0653">Protein transport</keyword>
<organism evidence="13 14">
    <name type="scientific">Yarrowia lipolytica</name>
    <name type="common">Candida lipolytica</name>
    <dbReference type="NCBI Taxonomy" id="4952"/>
    <lineage>
        <taxon>Eukaryota</taxon>
        <taxon>Fungi</taxon>
        <taxon>Dikarya</taxon>
        <taxon>Ascomycota</taxon>
        <taxon>Saccharomycotina</taxon>
        <taxon>Dipodascomycetes</taxon>
        <taxon>Dipodascales</taxon>
        <taxon>Dipodascales incertae sedis</taxon>
        <taxon>Yarrowia</taxon>
    </lineage>
</organism>
<feature type="region of interest" description="Disordered" evidence="12">
    <location>
        <begin position="246"/>
        <end position="282"/>
    </location>
</feature>
<evidence type="ECO:0000256" key="12">
    <source>
        <dbReference type="SAM" id="MobiDB-lite"/>
    </source>
</evidence>
<evidence type="ECO:0000256" key="2">
    <source>
        <dbReference type="ARBA" id="ARBA00006355"/>
    </source>
</evidence>
<keyword evidence="8" id="KW-1133">Transmembrane helix</keyword>
<dbReference type="GO" id="GO:0015031">
    <property type="term" value="P:protein transport"/>
    <property type="evidence" value="ECO:0007669"/>
    <property type="project" value="UniProtKB-KW"/>
</dbReference>